<evidence type="ECO:0000256" key="5">
    <source>
        <dbReference type="ARBA" id="ARBA00022692"/>
    </source>
</evidence>
<evidence type="ECO:0000256" key="8">
    <source>
        <dbReference type="SAM" id="SignalP"/>
    </source>
</evidence>
<reference evidence="9 10" key="1">
    <citation type="submission" date="2018-06" db="EMBL/GenBank/DDBJ databases">
        <title>Genome sequencing of Flavobacterium.</title>
        <authorList>
            <person name="Baek M.-G."/>
            <person name="Yi H."/>
        </authorList>
    </citation>
    <scope>NUCLEOTIDE SEQUENCE [LARGE SCALE GENOMIC DNA]</scope>
    <source>
        <strain evidence="9 10">HYN0086</strain>
    </source>
</reference>
<evidence type="ECO:0000256" key="2">
    <source>
        <dbReference type="ARBA" id="ARBA00007613"/>
    </source>
</evidence>
<dbReference type="GO" id="GO:0015288">
    <property type="term" value="F:porin activity"/>
    <property type="evidence" value="ECO:0007669"/>
    <property type="project" value="TreeGrafter"/>
</dbReference>
<evidence type="ECO:0000313" key="10">
    <source>
        <dbReference type="Proteomes" id="UP000251561"/>
    </source>
</evidence>
<dbReference type="SUPFAM" id="SSF56954">
    <property type="entry name" value="Outer membrane efflux proteins (OEP)"/>
    <property type="match status" value="1"/>
</dbReference>
<dbReference type="RefSeq" id="WP_113680013.1">
    <property type="nucleotide sequence ID" value="NZ_CP030261.1"/>
</dbReference>
<dbReference type="PANTHER" id="PTHR30026:SF20">
    <property type="entry name" value="OUTER MEMBRANE PROTEIN TOLC"/>
    <property type="match status" value="1"/>
</dbReference>
<keyword evidence="5" id="KW-0812">Transmembrane</keyword>
<dbReference type="Pfam" id="PF02321">
    <property type="entry name" value="OEP"/>
    <property type="match status" value="2"/>
</dbReference>
<protein>
    <submittedName>
        <fullName evidence="9">Transporter</fullName>
    </submittedName>
</protein>
<organism evidence="9 10">
    <name type="scientific">Flavobacterium fluviale</name>
    <dbReference type="NCBI Taxonomy" id="2249356"/>
    <lineage>
        <taxon>Bacteria</taxon>
        <taxon>Pseudomonadati</taxon>
        <taxon>Bacteroidota</taxon>
        <taxon>Flavobacteriia</taxon>
        <taxon>Flavobacteriales</taxon>
        <taxon>Flavobacteriaceae</taxon>
        <taxon>Flavobacterium</taxon>
    </lineage>
</organism>
<proteinExistence type="inferred from homology"/>
<gene>
    <name evidence="9" type="ORF">HYN86_19835</name>
</gene>
<dbReference type="GO" id="GO:0015562">
    <property type="term" value="F:efflux transmembrane transporter activity"/>
    <property type="evidence" value="ECO:0007669"/>
    <property type="project" value="InterPro"/>
</dbReference>
<dbReference type="KEGG" id="ffl:HYN86_19835"/>
<name>A0A344LYZ3_9FLAO</name>
<comment type="similarity">
    <text evidence="2">Belongs to the outer membrane factor (OMF) (TC 1.B.17) family.</text>
</comment>
<keyword evidence="6" id="KW-0472">Membrane</keyword>
<dbReference type="Proteomes" id="UP000251561">
    <property type="component" value="Chromosome"/>
</dbReference>
<dbReference type="OrthoDB" id="581172at2"/>
<evidence type="ECO:0000256" key="6">
    <source>
        <dbReference type="ARBA" id="ARBA00023136"/>
    </source>
</evidence>
<feature type="chain" id="PRO_5016996576" evidence="8">
    <location>
        <begin position="22"/>
        <end position="465"/>
    </location>
</feature>
<keyword evidence="10" id="KW-1185">Reference proteome</keyword>
<dbReference type="PANTHER" id="PTHR30026">
    <property type="entry name" value="OUTER MEMBRANE PROTEIN TOLC"/>
    <property type="match status" value="1"/>
</dbReference>
<evidence type="ECO:0000256" key="1">
    <source>
        <dbReference type="ARBA" id="ARBA00004442"/>
    </source>
</evidence>
<keyword evidence="4" id="KW-1134">Transmembrane beta strand</keyword>
<dbReference type="InterPro" id="IPR003423">
    <property type="entry name" value="OMP_efflux"/>
</dbReference>
<evidence type="ECO:0000256" key="7">
    <source>
        <dbReference type="ARBA" id="ARBA00023237"/>
    </source>
</evidence>
<accession>A0A344LYZ3</accession>
<dbReference type="EMBL" id="CP030261">
    <property type="protein sequence ID" value="AXB59135.1"/>
    <property type="molecule type" value="Genomic_DNA"/>
</dbReference>
<evidence type="ECO:0000256" key="4">
    <source>
        <dbReference type="ARBA" id="ARBA00022452"/>
    </source>
</evidence>
<dbReference type="InterPro" id="IPR051906">
    <property type="entry name" value="TolC-like"/>
</dbReference>
<dbReference type="AlphaFoldDB" id="A0A344LYZ3"/>
<evidence type="ECO:0000313" key="9">
    <source>
        <dbReference type="EMBL" id="AXB59135.1"/>
    </source>
</evidence>
<keyword evidence="8" id="KW-0732">Signal</keyword>
<comment type="subcellular location">
    <subcellularLocation>
        <location evidence="1">Cell outer membrane</location>
    </subcellularLocation>
</comment>
<keyword evidence="7" id="KW-0998">Cell outer membrane</keyword>
<sequence length="465" mass="53415">MRNLVKLLSFLFLLSFSSLQSQNFNEEELSFSEFLGYVKKYHPLVKQANLEVSNAQARLMAARGGFDPKIEVDYNKKEFKGTEYYSLLNSSFKIPTWYGIEIKAGFDDTDGQYYNPQNRTPEPGLTSLGISVALGQGMFINQRMADLREGKLQVKLSDAERKLRAIAVLYKASEAYFDWRRSYNEAELYKNYLGFASTRFSGVKKLIESGDSPAIDSVEARITVRNRELNVENANLKLAKAKLNLANYLWIENVPVELGDFVKPEQNLGQTIEETLRTDAMMVDVESLDSHPKIQSLETKMSILEVNRQLKANSLLPKVNVGYNYISEPQYWNTFNADDYKFNIDFSFPIFLRKERGNLKMAKIKIQDLQFDIGQQRLELKNKIKAQQTEIASLRRQKTVIDNLVNDYMTMLDSEEKLFSFGESSIFLINSRENNLVSAKLSQISLENQFYLSNAELYKILANPD</sequence>
<feature type="signal peptide" evidence="8">
    <location>
        <begin position="1"/>
        <end position="21"/>
    </location>
</feature>
<dbReference type="GO" id="GO:1990281">
    <property type="term" value="C:efflux pump complex"/>
    <property type="evidence" value="ECO:0007669"/>
    <property type="project" value="TreeGrafter"/>
</dbReference>
<dbReference type="Gene3D" id="1.20.1600.10">
    <property type="entry name" value="Outer membrane efflux proteins (OEP)"/>
    <property type="match status" value="1"/>
</dbReference>
<dbReference type="GO" id="GO:0009279">
    <property type="term" value="C:cell outer membrane"/>
    <property type="evidence" value="ECO:0007669"/>
    <property type="project" value="UniProtKB-SubCell"/>
</dbReference>
<evidence type="ECO:0000256" key="3">
    <source>
        <dbReference type="ARBA" id="ARBA00022448"/>
    </source>
</evidence>
<keyword evidence="3" id="KW-0813">Transport</keyword>